<dbReference type="AlphaFoldDB" id="A0A0F3IQ52"/>
<organism evidence="1 2">
    <name type="scientific">Elstera litoralis</name>
    <dbReference type="NCBI Taxonomy" id="552518"/>
    <lineage>
        <taxon>Bacteria</taxon>
        <taxon>Pseudomonadati</taxon>
        <taxon>Pseudomonadota</taxon>
        <taxon>Alphaproteobacteria</taxon>
        <taxon>Rhodospirillales</taxon>
        <taxon>Rhodospirillaceae</taxon>
        <taxon>Elstera</taxon>
    </lineage>
</organism>
<reference evidence="1 2" key="1">
    <citation type="submission" date="2015-03" db="EMBL/GenBank/DDBJ databases">
        <title>Draft genome sequence of Elstera litoralis.</title>
        <authorList>
            <person name="Rahalkar M.C."/>
            <person name="Dhakephalkar P.K."/>
            <person name="Pore S.D."/>
            <person name="Arora P."/>
            <person name="Kapse N.G."/>
            <person name="Pandit P.S."/>
        </authorList>
    </citation>
    <scope>NUCLEOTIDE SEQUENCE [LARGE SCALE GENOMIC DNA]</scope>
    <source>
        <strain evidence="1 2">Dia-1</strain>
    </source>
</reference>
<accession>A0A0F3IQ52</accession>
<dbReference type="Proteomes" id="UP000033774">
    <property type="component" value="Unassembled WGS sequence"/>
</dbReference>
<evidence type="ECO:0000313" key="1">
    <source>
        <dbReference type="EMBL" id="KJV08742.1"/>
    </source>
</evidence>
<comment type="caution">
    <text evidence="1">The sequence shown here is derived from an EMBL/GenBank/DDBJ whole genome shotgun (WGS) entry which is preliminary data.</text>
</comment>
<name>A0A0F3IQ52_9PROT</name>
<dbReference type="EMBL" id="LAJY01000463">
    <property type="protein sequence ID" value="KJV08742.1"/>
    <property type="molecule type" value="Genomic_DNA"/>
</dbReference>
<feature type="non-terminal residue" evidence="1">
    <location>
        <position position="60"/>
    </location>
</feature>
<proteinExistence type="predicted"/>
<dbReference type="RefSeq" id="WP_045776717.1">
    <property type="nucleotide sequence ID" value="NZ_LAJY01000463.1"/>
</dbReference>
<evidence type="ECO:0000313" key="2">
    <source>
        <dbReference type="Proteomes" id="UP000033774"/>
    </source>
</evidence>
<sequence length="60" mass="6287">MNRSIILASVLHGLILILVIFGLPQVAPPPLEVKPIIEVEVITISSTPNAAPNNPTPAPV</sequence>
<keyword evidence="2" id="KW-1185">Reference proteome</keyword>
<protein>
    <submittedName>
        <fullName evidence="1">Uncharacterized protein</fullName>
    </submittedName>
</protein>
<gene>
    <name evidence="1" type="ORF">VZ95_15795</name>
</gene>